<reference evidence="2" key="1">
    <citation type="journal article" date="2020" name="Microb. Genom.">
        <title>Genetic diversity of clinical and environmental Mucorales isolates obtained from an investigation of mucormycosis cases among solid organ transplant recipients.</title>
        <authorList>
            <person name="Nguyen M.H."/>
            <person name="Kaul D."/>
            <person name="Muto C."/>
            <person name="Cheng S.J."/>
            <person name="Richter R.A."/>
            <person name="Bruno V.M."/>
            <person name="Liu G."/>
            <person name="Beyhan S."/>
            <person name="Sundermann A.J."/>
            <person name="Mounaud S."/>
            <person name="Pasculle A.W."/>
            <person name="Nierman W.C."/>
            <person name="Driscoll E."/>
            <person name="Cumbie R."/>
            <person name="Clancy C.J."/>
            <person name="Dupont C.L."/>
        </authorList>
    </citation>
    <scope>NUCLEOTIDE SEQUENCE</scope>
    <source>
        <strain evidence="2">GL11</strain>
    </source>
</reference>
<organism evidence="2 3">
    <name type="scientific">Rhizopus oryzae</name>
    <name type="common">Mucormycosis agent</name>
    <name type="synonym">Rhizopus arrhizus var. delemar</name>
    <dbReference type="NCBI Taxonomy" id="64495"/>
    <lineage>
        <taxon>Eukaryota</taxon>
        <taxon>Fungi</taxon>
        <taxon>Fungi incertae sedis</taxon>
        <taxon>Mucoromycota</taxon>
        <taxon>Mucoromycotina</taxon>
        <taxon>Mucoromycetes</taxon>
        <taxon>Mucorales</taxon>
        <taxon>Mucorineae</taxon>
        <taxon>Rhizopodaceae</taxon>
        <taxon>Rhizopus</taxon>
    </lineage>
</organism>
<dbReference type="OrthoDB" id="2265577at2759"/>
<accession>A0A9P6XDK9</accession>
<name>A0A9P6XDK9_RHIOR</name>
<keyword evidence="3" id="KW-1185">Reference proteome</keyword>
<evidence type="ECO:0000256" key="1">
    <source>
        <dbReference type="SAM" id="Coils"/>
    </source>
</evidence>
<feature type="coiled-coil region" evidence="1">
    <location>
        <begin position="171"/>
        <end position="212"/>
    </location>
</feature>
<feature type="coiled-coil region" evidence="1">
    <location>
        <begin position="39"/>
        <end position="123"/>
    </location>
</feature>
<proteinExistence type="predicted"/>
<dbReference type="EMBL" id="JAANQT010000396">
    <property type="protein sequence ID" value="KAG1311368.1"/>
    <property type="molecule type" value="Genomic_DNA"/>
</dbReference>
<comment type="caution">
    <text evidence="2">The sequence shown here is derived from an EMBL/GenBank/DDBJ whole genome shotgun (WGS) entry which is preliminary data.</text>
</comment>
<dbReference type="AlphaFoldDB" id="A0A9P6XDK9"/>
<gene>
    <name evidence="2" type="ORF">G6F64_003864</name>
</gene>
<keyword evidence="1" id="KW-0175">Coiled coil</keyword>
<evidence type="ECO:0000313" key="2">
    <source>
        <dbReference type="EMBL" id="KAG1311368.1"/>
    </source>
</evidence>
<sequence>MSTSIKPDIVPIHNISSYSISSYSSFESPTSPTEPKIKNEDQEARIRQLNQQIDHLTVTNARLKRANHILKTDSDRRVEEETVELKQALKNLVEQNIRLQRSNRLLRDDMDTLREELTNIKQDHIRKMTHTGPEYEYLVQMVNALYQQLLSKERHVCRPAIQSDVPAGRIQSRLEVDNQQLKENMERLQSEKETLTELINDKEEDNKILRHELKLKDDIVKQLEYDFQQMELEVNDLQK</sequence>
<dbReference type="Proteomes" id="UP000716291">
    <property type="component" value="Unassembled WGS sequence"/>
</dbReference>
<protein>
    <submittedName>
        <fullName evidence="2">Uncharacterized protein</fullName>
    </submittedName>
</protein>
<evidence type="ECO:0000313" key="3">
    <source>
        <dbReference type="Proteomes" id="UP000716291"/>
    </source>
</evidence>